<organism evidence="2 3">
    <name type="scientific">Niallia hominis</name>
    <dbReference type="NCBI Taxonomy" id="3133173"/>
    <lineage>
        <taxon>Bacteria</taxon>
        <taxon>Bacillati</taxon>
        <taxon>Bacillota</taxon>
        <taxon>Bacilli</taxon>
        <taxon>Bacillales</taxon>
        <taxon>Bacillaceae</taxon>
        <taxon>Niallia</taxon>
    </lineage>
</organism>
<dbReference type="InterPro" id="IPR001633">
    <property type="entry name" value="EAL_dom"/>
</dbReference>
<dbReference type="Proteomes" id="UP001465426">
    <property type="component" value="Unassembled WGS sequence"/>
</dbReference>
<proteinExistence type="predicted"/>
<dbReference type="CDD" id="cd01948">
    <property type="entry name" value="EAL"/>
    <property type="match status" value="1"/>
</dbReference>
<dbReference type="InterPro" id="IPR050706">
    <property type="entry name" value="Cyclic-di-GMP_PDE-like"/>
</dbReference>
<dbReference type="Pfam" id="PF00563">
    <property type="entry name" value="EAL"/>
    <property type="match status" value="1"/>
</dbReference>
<dbReference type="Gene3D" id="3.20.20.450">
    <property type="entry name" value="EAL domain"/>
    <property type="match status" value="1"/>
</dbReference>
<protein>
    <submittedName>
        <fullName evidence="2">EAL domain-containing protein</fullName>
    </submittedName>
</protein>
<comment type="caution">
    <text evidence="2">The sequence shown here is derived from an EMBL/GenBank/DDBJ whole genome shotgun (WGS) entry which is preliminary data.</text>
</comment>
<sequence length="238" mass="27951">MDEITVLKDKNYYHVYQPIWNIKEWEIIGYESLFRIANDQEMSIETFFEEAREENHLFELDTFLIHNTIENFQSLSLRRKRPLFVNIFPSTILNKEFKMFVSTLIRNFPTMKGKIVFEINETILERALWDMPLFKEGLSILKANQFQIAIDDFGKGVANFQSIMEITPDIIKIDRYFSNNLAFSPEKQKFINHLLDIADGKTKIILEGIEEETDLAMTKVLRVPFAQGFLLGKPEILV</sequence>
<dbReference type="PANTHER" id="PTHR33121">
    <property type="entry name" value="CYCLIC DI-GMP PHOSPHODIESTERASE PDEF"/>
    <property type="match status" value="1"/>
</dbReference>
<dbReference type="EMBL" id="JBBMFN010000092">
    <property type="protein sequence ID" value="MEQ2468306.1"/>
    <property type="molecule type" value="Genomic_DNA"/>
</dbReference>
<feature type="domain" description="EAL" evidence="1">
    <location>
        <begin position="1"/>
        <end position="238"/>
    </location>
</feature>
<dbReference type="SMART" id="SM00052">
    <property type="entry name" value="EAL"/>
    <property type="match status" value="1"/>
</dbReference>
<keyword evidence="3" id="KW-1185">Reference proteome</keyword>
<dbReference type="InterPro" id="IPR035919">
    <property type="entry name" value="EAL_sf"/>
</dbReference>
<evidence type="ECO:0000313" key="2">
    <source>
        <dbReference type="EMBL" id="MEQ2468306.1"/>
    </source>
</evidence>
<evidence type="ECO:0000313" key="3">
    <source>
        <dbReference type="Proteomes" id="UP001465426"/>
    </source>
</evidence>
<dbReference type="SUPFAM" id="SSF141868">
    <property type="entry name" value="EAL domain-like"/>
    <property type="match status" value="1"/>
</dbReference>
<dbReference type="RefSeq" id="WP_031539876.1">
    <property type="nucleotide sequence ID" value="NZ_JBBMFN010000092.1"/>
</dbReference>
<dbReference type="PROSITE" id="PS50883">
    <property type="entry name" value="EAL"/>
    <property type="match status" value="1"/>
</dbReference>
<evidence type="ECO:0000259" key="1">
    <source>
        <dbReference type="PROSITE" id="PS50883"/>
    </source>
</evidence>
<dbReference type="PANTHER" id="PTHR33121:SF76">
    <property type="entry name" value="SIGNALING PROTEIN"/>
    <property type="match status" value="1"/>
</dbReference>
<name>A0ABV1F6F5_9BACI</name>
<accession>A0ABV1F6F5</accession>
<gene>
    <name evidence="2" type="ORF">WMO63_21845</name>
</gene>
<reference evidence="2 3" key="1">
    <citation type="submission" date="2024-03" db="EMBL/GenBank/DDBJ databases">
        <title>Human intestinal bacterial collection.</title>
        <authorList>
            <person name="Pauvert C."/>
            <person name="Hitch T.C.A."/>
            <person name="Clavel T."/>
        </authorList>
    </citation>
    <scope>NUCLEOTIDE SEQUENCE [LARGE SCALE GENOMIC DNA]</scope>
    <source>
        <strain evidence="2 3">CLA-SR-H024</strain>
    </source>
</reference>